<dbReference type="KEGG" id="sxa:FMM02_08460"/>
<dbReference type="NCBIfam" id="TIGR03725">
    <property type="entry name" value="T6A_YeaZ"/>
    <property type="match status" value="1"/>
</dbReference>
<dbReference type="Proteomes" id="UP000321857">
    <property type="component" value="Chromosome"/>
</dbReference>
<dbReference type="GO" id="GO:0002949">
    <property type="term" value="P:tRNA threonylcarbamoyladenosine modification"/>
    <property type="evidence" value="ECO:0007669"/>
    <property type="project" value="InterPro"/>
</dbReference>
<evidence type="ECO:0000313" key="2">
    <source>
        <dbReference type="EMBL" id="QDP19984.1"/>
    </source>
</evidence>
<accession>A0A516IT30</accession>
<protein>
    <submittedName>
        <fullName evidence="2">tRNA (Adenosine(37)-N6)-threonylcarbamoyltransferase complex dimerization subunit type 1 TsaB</fullName>
    </submittedName>
</protein>
<dbReference type="AlphaFoldDB" id="A0A516IT30"/>
<keyword evidence="2" id="KW-0808">Transferase</keyword>
<dbReference type="Gene3D" id="3.30.420.40">
    <property type="match status" value="2"/>
</dbReference>
<keyword evidence="3" id="KW-1185">Reference proteome</keyword>
<gene>
    <name evidence="2" type="primary">tsaB</name>
    <name evidence="2" type="ORF">FMM02_08460</name>
</gene>
<dbReference type="Pfam" id="PF00814">
    <property type="entry name" value="TsaD"/>
    <property type="match status" value="1"/>
</dbReference>
<sequence>MAIGVGRTGVCSPVILAIDTSTASCTAALLEPDGSVVASRDEEIGRGHAERLVPLIAEMIQGHVPTRILVGVGPGSFTGLRVGIAAAHGMAIGWSVPLAGMNSLALLAASAPPGTGHIAAAVTGGHGELFIQSFDREDLNATGPILNLAPAAAARVISAKLVAGSGAAALVGERGNGEALALMPSARHALRLPPLLRMLECKPIYARAPDARPKAAA</sequence>
<proteinExistence type="predicted"/>
<dbReference type="InterPro" id="IPR022496">
    <property type="entry name" value="T6A_TsaB"/>
</dbReference>
<evidence type="ECO:0000313" key="3">
    <source>
        <dbReference type="Proteomes" id="UP000321857"/>
    </source>
</evidence>
<organism evidence="2 3">
    <name type="scientific">Sphingomonas xanthus</name>
    <dbReference type="NCBI Taxonomy" id="2594473"/>
    <lineage>
        <taxon>Bacteria</taxon>
        <taxon>Pseudomonadati</taxon>
        <taxon>Pseudomonadota</taxon>
        <taxon>Alphaproteobacteria</taxon>
        <taxon>Sphingomonadales</taxon>
        <taxon>Sphingomonadaceae</taxon>
        <taxon>Sphingomonas</taxon>
    </lineage>
</organism>
<name>A0A516IT30_9SPHN</name>
<dbReference type="InterPro" id="IPR000905">
    <property type="entry name" value="Gcp-like_dom"/>
</dbReference>
<reference evidence="2 3" key="1">
    <citation type="submission" date="2019-07" db="EMBL/GenBank/DDBJ databases">
        <title>Sphingomonas AE3 Genome sequencing and assembly.</title>
        <authorList>
            <person name="Kim H."/>
        </authorList>
    </citation>
    <scope>NUCLEOTIDE SEQUENCE [LARGE SCALE GENOMIC DNA]</scope>
    <source>
        <strain evidence="2 3">AE3</strain>
    </source>
</reference>
<dbReference type="OrthoDB" id="9809995at2"/>
<feature type="domain" description="Gcp-like" evidence="1">
    <location>
        <begin position="42"/>
        <end position="132"/>
    </location>
</feature>
<dbReference type="InterPro" id="IPR043129">
    <property type="entry name" value="ATPase_NBD"/>
</dbReference>
<evidence type="ECO:0000259" key="1">
    <source>
        <dbReference type="Pfam" id="PF00814"/>
    </source>
</evidence>
<dbReference type="GO" id="GO:0016740">
    <property type="term" value="F:transferase activity"/>
    <property type="evidence" value="ECO:0007669"/>
    <property type="project" value="UniProtKB-KW"/>
</dbReference>
<dbReference type="EMBL" id="CP041659">
    <property type="protein sequence ID" value="QDP19984.1"/>
    <property type="molecule type" value="Genomic_DNA"/>
</dbReference>
<dbReference type="SUPFAM" id="SSF53067">
    <property type="entry name" value="Actin-like ATPase domain"/>
    <property type="match status" value="1"/>
</dbReference>